<evidence type="ECO:0000256" key="2">
    <source>
        <dbReference type="ARBA" id="ARBA00023134"/>
    </source>
</evidence>
<keyword evidence="1" id="KW-0547">Nucleotide-binding</keyword>
<protein>
    <submittedName>
        <fullName evidence="3">10211_t:CDS:1</fullName>
    </submittedName>
</protein>
<dbReference type="PANTHER" id="PTHR24070">
    <property type="entry name" value="RAS, DI-RAS, AND RHEB FAMILY MEMBERS OF SMALL GTPASE SUPERFAMILY"/>
    <property type="match status" value="1"/>
</dbReference>
<evidence type="ECO:0000313" key="3">
    <source>
        <dbReference type="EMBL" id="CAG8818989.1"/>
    </source>
</evidence>
<sequence>LDVDQAQIHNITPFNGEDAYRKQVVIDDHPCVLEILETNGTEEYTALRDQWIRCCIHNKCRETFLKSMIFHDKCGQINFRFNDFFLFRDGEGFLLVYSISARSSFERLERFHDQVTRIKDTEHIPIMLVGNKCDKITEREVSREEGMNMARRLKCGFIETSAKTCVNEHRAFYGVVRMIRQNREGDNSRRNKKKM</sequence>
<dbReference type="Proteomes" id="UP000789901">
    <property type="component" value="Unassembled WGS sequence"/>
</dbReference>
<dbReference type="PROSITE" id="PS51421">
    <property type="entry name" value="RAS"/>
    <property type="match status" value="1"/>
</dbReference>
<comment type="caution">
    <text evidence="3">The sequence shown here is derived from an EMBL/GenBank/DDBJ whole genome shotgun (WGS) entry which is preliminary data.</text>
</comment>
<dbReference type="SMART" id="SM00175">
    <property type="entry name" value="RAB"/>
    <property type="match status" value="1"/>
</dbReference>
<dbReference type="PRINTS" id="PR00449">
    <property type="entry name" value="RASTRNSFRMNG"/>
</dbReference>
<name>A0ABN7W7B0_GIGMA</name>
<feature type="non-terminal residue" evidence="3">
    <location>
        <position position="1"/>
    </location>
</feature>
<gene>
    <name evidence="3" type="ORF">GMARGA_LOCUS27195</name>
</gene>
<dbReference type="InterPro" id="IPR001806">
    <property type="entry name" value="Small_GTPase"/>
</dbReference>
<dbReference type="InterPro" id="IPR027417">
    <property type="entry name" value="P-loop_NTPase"/>
</dbReference>
<feature type="non-terminal residue" evidence="3">
    <location>
        <position position="195"/>
    </location>
</feature>
<dbReference type="Pfam" id="PF00071">
    <property type="entry name" value="Ras"/>
    <property type="match status" value="2"/>
</dbReference>
<dbReference type="Gene3D" id="3.40.50.300">
    <property type="entry name" value="P-loop containing nucleotide triphosphate hydrolases"/>
    <property type="match status" value="2"/>
</dbReference>
<dbReference type="PROSITE" id="PS51419">
    <property type="entry name" value="RAB"/>
    <property type="match status" value="1"/>
</dbReference>
<reference evidence="3 4" key="1">
    <citation type="submission" date="2021-06" db="EMBL/GenBank/DDBJ databases">
        <authorList>
            <person name="Kallberg Y."/>
            <person name="Tangrot J."/>
            <person name="Rosling A."/>
        </authorList>
    </citation>
    <scope>NUCLEOTIDE SEQUENCE [LARGE SCALE GENOMIC DNA]</scope>
    <source>
        <strain evidence="3 4">120-4 pot B 10/14</strain>
    </source>
</reference>
<proteinExistence type="predicted"/>
<evidence type="ECO:0000256" key="1">
    <source>
        <dbReference type="ARBA" id="ARBA00022741"/>
    </source>
</evidence>
<organism evidence="3 4">
    <name type="scientific">Gigaspora margarita</name>
    <dbReference type="NCBI Taxonomy" id="4874"/>
    <lineage>
        <taxon>Eukaryota</taxon>
        <taxon>Fungi</taxon>
        <taxon>Fungi incertae sedis</taxon>
        <taxon>Mucoromycota</taxon>
        <taxon>Glomeromycotina</taxon>
        <taxon>Glomeromycetes</taxon>
        <taxon>Diversisporales</taxon>
        <taxon>Gigasporaceae</taxon>
        <taxon>Gigaspora</taxon>
    </lineage>
</organism>
<dbReference type="SMART" id="SM00173">
    <property type="entry name" value="RAS"/>
    <property type="match status" value="1"/>
</dbReference>
<keyword evidence="2" id="KW-0342">GTP-binding</keyword>
<dbReference type="EMBL" id="CAJVQB010032916">
    <property type="protein sequence ID" value="CAG8818989.1"/>
    <property type="molecule type" value="Genomic_DNA"/>
</dbReference>
<dbReference type="SUPFAM" id="SSF52540">
    <property type="entry name" value="P-loop containing nucleoside triphosphate hydrolases"/>
    <property type="match status" value="1"/>
</dbReference>
<dbReference type="InterPro" id="IPR020849">
    <property type="entry name" value="Small_GTPase_Ras-type"/>
</dbReference>
<accession>A0ABN7W7B0</accession>
<keyword evidence="4" id="KW-1185">Reference proteome</keyword>
<evidence type="ECO:0000313" key="4">
    <source>
        <dbReference type="Proteomes" id="UP000789901"/>
    </source>
</evidence>